<sequence length="88" mass="10103">MKIKSDYVIKSIGEDIVVVPVKDEAVRFNGIISLNKTGQFLFKTLQNYDLEEGDLLKIVLDTYDVDEARAKKDIHTFIKKCQKHGLFN</sequence>
<keyword evidence="2" id="KW-1185">Reference proteome</keyword>
<reference evidence="1 2" key="1">
    <citation type="submission" date="2020-04" db="EMBL/GenBank/DDBJ databases">
        <authorList>
            <person name="Zheng R.K."/>
            <person name="Sun C.M."/>
        </authorList>
    </citation>
    <scope>NUCLEOTIDE SEQUENCE [LARGE SCALE GENOMIC DNA]</scope>
    <source>
        <strain evidence="2">zrk29</strain>
    </source>
</reference>
<dbReference type="EMBL" id="CP051151">
    <property type="protein sequence ID" value="QLY39860.1"/>
    <property type="molecule type" value="Genomic_DNA"/>
</dbReference>
<proteinExistence type="predicted"/>
<dbReference type="InterPro" id="IPR008792">
    <property type="entry name" value="PQQD"/>
</dbReference>
<dbReference type="Pfam" id="PF05402">
    <property type="entry name" value="PqqD"/>
    <property type="match status" value="1"/>
</dbReference>
<organism evidence="1 2">
    <name type="scientific">Hujiaoplasma nucleasis</name>
    <dbReference type="NCBI Taxonomy" id="2725268"/>
    <lineage>
        <taxon>Bacteria</taxon>
        <taxon>Bacillati</taxon>
        <taxon>Mycoplasmatota</taxon>
        <taxon>Mollicutes</taxon>
        <taxon>Candidatus Izemoplasmatales</taxon>
        <taxon>Hujiaoplasmataceae</taxon>
        <taxon>Hujiaoplasma</taxon>
    </lineage>
</organism>
<gene>
    <name evidence="1" type="ORF">HF295_02885</name>
</gene>
<dbReference type="KEGG" id="tbk:HF295_02885"/>
<accession>A0A7L6N0T2</accession>
<name>A0A7L6N0T2_9MOLU</name>
<evidence type="ECO:0000313" key="1">
    <source>
        <dbReference type="EMBL" id="QLY39860.1"/>
    </source>
</evidence>
<dbReference type="RefSeq" id="WP_312032349.1">
    <property type="nucleotide sequence ID" value="NZ_CP051151.1"/>
</dbReference>
<dbReference type="Proteomes" id="UP000512167">
    <property type="component" value="Chromosome"/>
</dbReference>
<evidence type="ECO:0000313" key="2">
    <source>
        <dbReference type="Proteomes" id="UP000512167"/>
    </source>
</evidence>
<protein>
    <submittedName>
        <fullName evidence="1">PqqD family protein</fullName>
    </submittedName>
</protein>
<dbReference type="AlphaFoldDB" id="A0A7L6N0T2"/>